<dbReference type="Proteomes" id="UP000280791">
    <property type="component" value="Unassembled WGS sequence"/>
</dbReference>
<dbReference type="RefSeq" id="WP_121298435.1">
    <property type="nucleotide sequence ID" value="NZ_RCCP01000001.1"/>
</dbReference>
<dbReference type="EMBL" id="RCCP01000001">
    <property type="protein sequence ID" value="RLJ90903.1"/>
    <property type="molecule type" value="Genomic_DNA"/>
</dbReference>
<feature type="transmembrane region" description="Helical" evidence="1">
    <location>
        <begin position="428"/>
        <end position="449"/>
    </location>
</feature>
<dbReference type="Pfam" id="PF07670">
    <property type="entry name" value="Gate"/>
    <property type="match status" value="1"/>
</dbReference>
<protein>
    <submittedName>
        <fullName evidence="3">Nucleoside recognition membrane protein YjiH</fullName>
    </submittedName>
</protein>
<accession>A0A497YRE2</accession>
<evidence type="ECO:0000313" key="3">
    <source>
        <dbReference type="EMBL" id="RLJ90903.1"/>
    </source>
</evidence>
<sequence>MKKFSASTWLLFLIPSFLGILLFLIPIPTDEGWKVTIAVLAGLMASAIESFVPWVVLVILVIAAVGSLAFIGKKENTSDTVPFFEKLFNVNLFWTLTRVVAAVFAFMVLFQVGPEPVWNENTGGLLLSGSGLLSFLFTIFLFAGLFLPLLMNFGLLEFFGTMMVKIMRPLFRLPGRSSIDALASWVGDGTIGVLLTSKQYEDNKYTQREAAIIGTTFSVVSITFAIVVIEEIGLGEYFLPYYGTVILAGVILALIMPRIYPLAQKKTEFMDGSPQDSVSEDVPNGQGLASHGIEKALEKADRNRSVANFFSDGMKNVLDMWIGVAPVVMAFGTIALILAEYTSTFVILGAPFEPYLNLLGVPEAAEAAQLMVVGFADMFLPAILGAGIESEMTRFVVATMSVTQLIYMSEVGGLLLGSKIPVNIFDLIVVFLLRTVIALPIVVGVAHLLF</sequence>
<keyword evidence="4" id="KW-1185">Reference proteome</keyword>
<evidence type="ECO:0000313" key="4">
    <source>
        <dbReference type="Proteomes" id="UP000280791"/>
    </source>
</evidence>
<proteinExistence type="predicted"/>
<dbReference type="AlphaFoldDB" id="A0A497YRE2"/>
<name>A0A497YRE2_9BACL</name>
<feature type="transmembrane region" description="Helical" evidence="1">
    <location>
        <begin position="132"/>
        <end position="159"/>
    </location>
</feature>
<gene>
    <name evidence="3" type="ORF">DFR62_1059</name>
</gene>
<evidence type="ECO:0000256" key="1">
    <source>
        <dbReference type="SAM" id="Phobius"/>
    </source>
</evidence>
<feature type="transmembrane region" description="Helical" evidence="1">
    <location>
        <begin position="92"/>
        <end position="112"/>
    </location>
</feature>
<feature type="transmembrane region" description="Helical" evidence="1">
    <location>
        <begin position="368"/>
        <end position="388"/>
    </location>
</feature>
<feature type="transmembrane region" description="Helical" evidence="1">
    <location>
        <begin position="210"/>
        <end position="229"/>
    </location>
</feature>
<dbReference type="InterPro" id="IPR011642">
    <property type="entry name" value="Gate_dom"/>
</dbReference>
<feature type="transmembrane region" description="Helical" evidence="1">
    <location>
        <begin position="321"/>
        <end position="348"/>
    </location>
</feature>
<keyword evidence="1" id="KW-0812">Transmembrane</keyword>
<reference evidence="3 4" key="1">
    <citation type="submission" date="2018-10" db="EMBL/GenBank/DDBJ databases">
        <title>Genomic Encyclopedia of Type Strains, Phase IV (KMG-IV): sequencing the most valuable type-strain genomes for metagenomic binning, comparative biology and taxonomic classification.</title>
        <authorList>
            <person name="Goeker M."/>
        </authorList>
    </citation>
    <scope>NUCLEOTIDE SEQUENCE [LARGE SCALE GENOMIC DNA]</scope>
    <source>
        <strain evidence="3 4">DSM 20549</strain>
    </source>
</reference>
<feature type="transmembrane region" description="Helical" evidence="1">
    <location>
        <begin position="241"/>
        <end position="260"/>
    </location>
</feature>
<keyword evidence="1" id="KW-1133">Transmembrane helix</keyword>
<feature type="transmembrane region" description="Helical" evidence="1">
    <location>
        <begin position="395"/>
        <end position="416"/>
    </location>
</feature>
<feature type="domain" description="Nucleoside transporter/FeoB GTPase Gate" evidence="2">
    <location>
        <begin position="136"/>
        <end position="233"/>
    </location>
</feature>
<feature type="transmembrane region" description="Helical" evidence="1">
    <location>
        <begin position="6"/>
        <end position="25"/>
    </location>
</feature>
<comment type="caution">
    <text evidence="3">The sequence shown here is derived from an EMBL/GenBank/DDBJ whole genome shotgun (WGS) entry which is preliminary data.</text>
</comment>
<keyword evidence="1" id="KW-0472">Membrane</keyword>
<feature type="transmembrane region" description="Helical" evidence="1">
    <location>
        <begin position="54"/>
        <end position="71"/>
    </location>
</feature>
<evidence type="ECO:0000259" key="2">
    <source>
        <dbReference type="Pfam" id="PF07670"/>
    </source>
</evidence>
<organism evidence="3 4">
    <name type="scientific">Planococcus citreus</name>
    <dbReference type="NCBI Taxonomy" id="1373"/>
    <lineage>
        <taxon>Bacteria</taxon>
        <taxon>Bacillati</taxon>
        <taxon>Bacillota</taxon>
        <taxon>Bacilli</taxon>
        <taxon>Bacillales</taxon>
        <taxon>Caryophanaceae</taxon>
        <taxon>Planococcus</taxon>
    </lineage>
</organism>
<dbReference type="OrthoDB" id="1633380at2"/>